<reference evidence="3" key="1">
    <citation type="journal article" date="2019" name="Int. J. Syst. Evol. Microbiol.">
        <title>The Global Catalogue of Microorganisms (GCM) 10K type strain sequencing project: providing services to taxonomists for standard genome sequencing and annotation.</title>
        <authorList>
            <consortium name="The Broad Institute Genomics Platform"/>
            <consortium name="The Broad Institute Genome Sequencing Center for Infectious Disease"/>
            <person name="Wu L."/>
            <person name="Ma J."/>
        </authorList>
    </citation>
    <scope>NUCLEOTIDE SEQUENCE [LARGE SCALE GENOMIC DNA]</scope>
    <source>
        <strain evidence="3">KCTC 12848</strain>
    </source>
</reference>
<evidence type="ECO:0000313" key="2">
    <source>
        <dbReference type="EMBL" id="MFC5053588.1"/>
    </source>
</evidence>
<accession>A0ABV9XT78</accession>
<keyword evidence="3" id="KW-1185">Reference proteome</keyword>
<gene>
    <name evidence="2" type="ORF">ACFPFM_07435</name>
</gene>
<evidence type="ECO:0000256" key="1">
    <source>
        <dbReference type="SAM" id="MobiDB-lite"/>
    </source>
</evidence>
<dbReference type="Proteomes" id="UP001595833">
    <property type="component" value="Unassembled WGS sequence"/>
</dbReference>
<organism evidence="2 3">
    <name type="scientific">Saccharothrix xinjiangensis</name>
    <dbReference type="NCBI Taxonomy" id="204798"/>
    <lineage>
        <taxon>Bacteria</taxon>
        <taxon>Bacillati</taxon>
        <taxon>Actinomycetota</taxon>
        <taxon>Actinomycetes</taxon>
        <taxon>Pseudonocardiales</taxon>
        <taxon>Pseudonocardiaceae</taxon>
        <taxon>Saccharothrix</taxon>
    </lineage>
</organism>
<name>A0ABV9XT78_9PSEU</name>
<dbReference type="EMBL" id="JBHSJB010000007">
    <property type="protein sequence ID" value="MFC5053588.1"/>
    <property type="molecule type" value="Genomic_DNA"/>
</dbReference>
<dbReference type="RefSeq" id="WP_344036444.1">
    <property type="nucleotide sequence ID" value="NZ_BAAAKE010000005.1"/>
</dbReference>
<comment type="caution">
    <text evidence="2">The sequence shown here is derived from an EMBL/GenBank/DDBJ whole genome shotgun (WGS) entry which is preliminary data.</text>
</comment>
<protein>
    <submittedName>
        <fullName evidence="2">Uncharacterized protein</fullName>
    </submittedName>
</protein>
<evidence type="ECO:0000313" key="3">
    <source>
        <dbReference type="Proteomes" id="UP001595833"/>
    </source>
</evidence>
<proteinExistence type="predicted"/>
<sequence>MTGRAQQLRDALAPEADNASARFAGHHRGRLPGSATVHGVQMQAVQGLGLHVPGPSCHVGIGIEHWTAFEPTDDPITCQRAACVHAARNPPKDSVDVHQMLLDLDVPQGPGQQEAPTGT</sequence>
<feature type="region of interest" description="Disordered" evidence="1">
    <location>
        <begin position="1"/>
        <end position="34"/>
    </location>
</feature>